<accession>A0ABX0DEU5</accession>
<feature type="compositionally biased region" description="Gly residues" evidence="5">
    <location>
        <begin position="245"/>
        <end position="263"/>
    </location>
</feature>
<dbReference type="PANTHER" id="PTHR30346">
    <property type="entry name" value="TRANSCRIPTIONAL DUAL REGULATOR HCAR-RELATED"/>
    <property type="match status" value="1"/>
</dbReference>
<reference evidence="7 8" key="1">
    <citation type="submission" date="2020-02" db="EMBL/GenBank/DDBJ databases">
        <title>Genome sequence of the type strain DSM 27180 of Arthrobacter silviterrae.</title>
        <authorList>
            <person name="Gao J."/>
            <person name="Sun J."/>
        </authorList>
    </citation>
    <scope>NUCLEOTIDE SEQUENCE [LARGE SCALE GENOMIC DNA]</scope>
    <source>
        <strain evidence="7 8">DSM 27180</strain>
    </source>
</reference>
<dbReference type="EMBL" id="JAAKZI010000037">
    <property type="protein sequence ID" value="NGN85111.1"/>
    <property type="molecule type" value="Genomic_DNA"/>
</dbReference>
<dbReference type="RefSeq" id="WP_165183320.1">
    <property type="nucleotide sequence ID" value="NZ_JAAKZI010000037.1"/>
</dbReference>
<dbReference type="SUPFAM" id="SSF53850">
    <property type="entry name" value="Periplasmic binding protein-like II"/>
    <property type="match status" value="1"/>
</dbReference>
<proteinExistence type="inferred from homology"/>
<gene>
    <name evidence="7" type="ORF">G6N77_16830</name>
</gene>
<name>A0ABX0DEU5_9MICC</name>
<dbReference type="PANTHER" id="PTHR30346:SF0">
    <property type="entry name" value="HCA OPERON TRANSCRIPTIONAL ACTIVATOR HCAR"/>
    <property type="match status" value="1"/>
</dbReference>
<feature type="region of interest" description="Disordered" evidence="5">
    <location>
        <begin position="205"/>
        <end position="275"/>
    </location>
</feature>
<dbReference type="Gene3D" id="3.40.190.290">
    <property type="match status" value="1"/>
</dbReference>
<dbReference type="InterPro" id="IPR005119">
    <property type="entry name" value="LysR_subst-bd"/>
</dbReference>
<evidence type="ECO:0000256" key="5">
    <source>
        <dbReference type="SAM" id="MobiDB-lite"/>
    </source>
</evidence>
<keyword evidence="2" id="KW-0805">Transcription regulation</keyword>
<evidence type="ECO:0000313" key="8">
    <source>
        <dbReference type="Proteomes" id="UP000479226"/>
    </source>
</evidence>
<protein>
    <submittedName>
        <fullName evidence="7">LysR family transcriptional regulator</fullName>
    </submittedName>
</protein>
<evidence type="ECO:0000256" key="1">
    <source>
        <dbReference type="ARBA" id="ARBA00009437"/>
    </source>
</evidence>
<comment type="caution">
    <text evidence="7">The sequence shown here is derived from an EMBL/GenBank/DDBJ whole genome shotgun (WGS) entry which is preliminary data.</text>
</comment>
<comment type="similarity">
    <text evidence="1">Belongs to the LysR transcriptional regulatory family.</text>
</comment>
<evidence type="ECO:0000256" key="2">
    <source>
        <dbReference type="ARBA" id="ARBA00023015"/>
    </source>
</evidence>
<evidence type="ECO:0000313" key="7">
    <source>
        <dbReference type="EMBL" id="NGN85111.1"/>
    </source>
</evidence>
<evidence type="ECO:0000256" key="4">
    <source>
        <dbReference type="ARBA" id="ARBA00023163"/>
    </source>
</evidence>
<feature type="domain" description="LysR substrate-binding" evidence="6">
    <location>
        <begin position="19"/>
        <end position="187"/>
    </location>
</feature>
<dbReference type="CDD" id="cd05466">
    <property type="entry name" value="PBP2_LTTR_substrate"/>
    <property type="match status" value="1"/>
</dbReference>
<keyword evidence="3" id="KW-0238">DNA-binding</keyword>
<dbReference type="Pfam" id="PF03466">
    <property type="entry name" value="LysR_substrate"/>
    <property type="match status" value="1"/>
</dbReference>
<keyword evidence="8" id="KW-1185">Reference proteome</keyword>
<dbReference type="Proteomes" id="UP000479226">
    <property type="component" value="Unassembled WGS sequence"/>
</dbReference>
<organism evidence="7 8">
    <name type="scientific">Arthrobacter silviterrae</name>
    <dbReference type="NCBI Taxonomy" id="2026658"/>
    <lineage>
        <taxon>Bacteria</taxon>
        <taxon>Bacillati</taxon>
        <taxon>Actinomycetota</taxon>
        <taxon>Actinomycetes</taxon>
        <taxon>Micrococcales</taxon>
        <taxon>Micrococcaceae</taxon>
        <taxon>Arthrobacter</taxon>
    </lineage>
</organism>
<keyword evidence="4" id="KW-0804">Transcription</keyword>
<sequence length="275" mass="29289">MPEPRELKVTFVPGVTPGKWIHRWEERMRQVPLRVDPVAQHHQLDAVRSGDADLAFVRLPVDKAGLNVIPLYTELSVVVAPKDHPIAAFEEIEVGELADEYLLADPNDFPAWRDISTQIREGTRKPLPAMASVEETLDLVEAGLGILILPMSVARHFNRKALRARVVTGVPESGVGLAWLHSDTPLPDGFDAVIEEFIGVVRGRGANSSRQPSVLAKQAEAPKKGAKASGGKSTGGKGSTPARTGGAGGKGGGPNLRGGGRPGGKARAQKRGRRG</sequence>
<evidence type="ECO:0000259" key="6">
    <source>
        <dbReference type="Pfam" id="PF03466"/>
    </source>
</evidence>
<evidence type="ECO:0000256" key="3">
    <source>
        <dbReference type="ARBA" id="ARBA00023125"/>
    </source>
</evidence>